<reference evidence="2" key="2">
    <citation type="submission" date="2020-11" db="EMBL/GenBank/DDBJ databases">
        <authorList>
            <person name="McCartney M.A."/>
            <person name="Auch B."/>
            <person name="Kono T."/>
            <person name="Mallez S."/>
            <person name="Becker A."/>
            <person name="Gohl D.M."/>
            <person name="Silverstein K.A.T."/>
            <person name="Koren S."/>
            <person name="Bechman K.B."/>
            <person name="Herman A."/>
            <person name="Abrahante J.E."/>
            <person name="Garbe J."/>
        </authorList>
    </citation>
    <scope>NUCLEOTIDE SEQUENCE</scope>
    <source>
        <strain evidence="2">Duluth1</strain>
        <tissue evidence="2">Whole animal</tissue>
    </source>
</reference>
<dbReference type="AlphaFoldDB" id="A0A9D4ER76"/>
<gene>
    <name evidence="2" type="ORF">DPMN_160497</name>
</gene>
<protein>
    <submittedName>
        <fullName evidence="2">Uncharacterized protein</fullName>
    </submittedName>
</protein>
<sequence>MLHCSRTTRCRAPIPWVGDRGLRSIVLQTIVVYSHDPSQKTTDAQVGKLAEGKQPPPRNNESHKQSLSVLPD</sequence>
<evidence type="ECO:0000313" key="2">
    <source>
        <dbReference type="EMBL" id="KAH3782580.1"/>
    </source>
</evidence>
<comment type="caution">
    <text evidence="2">The sequence shown here is derived from an EMBL/GenBank/DDBJ whole genome shotgun (WGS) entry which is preliminary data.</text>
</comment>
<proteinExistence type="predicted"/>
<evidence type="ECO:0000313" key="3">
    <source>
        <dbReference type="Proteomes" id="UP000828390"/>
    </source>
</evidence>
<dbReference type="Proteomes" id="UP000828390">
    <property type="component" value="Unassembled WGS sequence"/>
</dbReference>
<keyword evidence="3" id="KW-1185">Reference proteome</keyword>
<reference evidence="2" key="1">
    <citation type="journal article" date="2019" name="bioRxiv">
        <title>The Genome of the Zebra Mussel, Dreissena polymorpha: A Resource for Invasive Species Research.</title>
        <authorList>
            <person name="McCartney M.A."/>
            <person name="Auch B."/>
            <person name="Kono T."/>
            <person name="Mallez S."/>
            <person name="Zhang Y."/>
            <person name="Obille A."/>
            <person name="Becker A."/>
            <person name="Abrahante J.E."/>
            <person name="Garbe J."/>
            <person name="Badalamenti J.P."/>
            <person name="Herman A."/>
            <person name="Mangelson H."/>
            <person name="Liachko I."/>
            <person name="Sullivan S."/>
            <person name="Sone E.D."/>
            <person name="Koren S."/>
            <person name="Silverstein K.A.T."/>
            <person name="Beckman K.B."/>
            <person name="Gohl D.M."/>
        </authorList>
    </citation>
    <scope>NUCLEOTIDE SEQUENCE</scope>
    <source>
        <strain evidence="2">Duluth1</strain>
        <tissue evidence="2">Whole animal</tissue>
    </source>
</reference>
<name>A0A9D4ER76_DREPO</name>
<accession>A0A9D4ER76</accession>
<evidence type="ECO:0000256" key="1">
    <source>
        <dbReference type="SAM" id="MobiDB-lite"/>
    </source>
</evidence>
<organism evidence="2 3">
    <name type="scientific">Dreissena polymorpha</name>
    <name type="common">Zebra mussel</name>
    <name type="synonym">Mytilus polymorpha</name>
    <dbReference type="NCBI Taxonomy" id="45954"/>
    <lineage>
        <taxon>Eukaryota</taxon>
        <taxon>Metazoa</taxon>
        <taxon>Spiralia</taxon>
        <taxon>Lophotrochozoa</taxon>
        <taxon>Mollusca</taxon>
        <taxon>Bivalvia</taxon>
        <taxon>Autobranchia</taxon>
        <taxon>Heteroconchia</taxon>
        <taxon>Euheterodonta</taxon>
        <taxon>Imparidentia</taxon>
        <taxon>Neoheterodontei</taxon>
        <taxon>Myida</taxon>
        <taxon>Dreissenoidea</taxon>
        <taxon>Dreissenidae</taxon>
        <taxon>Dreissena</taxon>
    </lineage>
</organism>
<feature type="region of interest" description="Disordered" evidence="1">
    <location>
        <begin position="34"/>
        <end position="72"/>
    </location>
</feature>
<dbReference type="EMBL" id="JAIWYP010000008">
    <property type="protein sequence ID" value="KAH3782580.1"/>
    <property type="molecule type" value="Genomic_DNA"/>
</dbReference>